<evidence type="ECO:0000256" key="7">
    <source>
        <dbReference type="ARBA" id="ARBA00023136"/>
    </source>
</evidence>
<evidence type="ECO:0000256" key="2">
    <source>
        <dbReference type="ARBA" id="ARBA00022448"/>
    </source>
</evidence>
<comment type="subunit">
    <text evidence="9">The complex comprises the extracytoplasmic solute receptor protein and the two transmembrane proteins.</text>
</comment>
<keyword evidence="3" id="KW-1003">Cell membrane</keyword>
<keyword evidence="7 9" id="KW-0472">Membrane</keyword>
<evidence type="ECO:0000313" key="12">
    <source>
        <dbReference type="Proteomes" id="UP000198599"/>
    </source>
</evidence>
<dbReference type="InterPro" id="IPR055348">
    <property type="entry name" value="DctQ"/>
</dbReference>
<dbReference type="STRING" id="1005928.SAMN04487859_1408"/>
<dbReference type="GO" id="GO:0015740">
    <property type="term" value="P:C4-dicarboxylate transport"/>
    <property type="evidence" value="ECO:0007669"/>
    <property type="project" value="TreeGrafter"/>
</dbReference>
<proteinExistence type="inferred from homology"/>
<dbReference type="PANTHER" id="PTHR35011:SF2">
    <property type="entry name" value="2,3-DIKETO-L-GULONATE TRAP TRANSPORTER SMALL PERMEASE PROTEIN YIAM"/>
    <property type="match status" value="1"/>
</dbReference>
<dbReference type="Pfam" id="PF04290">
    <property type="entry name" value="DctQ"/>
    <property type="match status" value="1"/>
</dbReference>
<gene>
    <name evidence="11" type="ORF">SAMN04487859_1408</name>
</gene>
<reference evidence="12" key="1">
    <citation type="submission" date="2016-10" db="EMBL/GenBank/DDBJ databases">
        <authorList>
            <person name="Varghese N."/>
            <person name="Submissions S."/>
        </authorList>
    </citation>
    <scope>NUCLEOTIDE SEQUENCE [LARGE SCALE GENOMIC DNA]</scope>
    <source>
        <strain evidence="12">DSM 28463</strain>
    </source>
</reference>
<organism evidence="11 12">
    <name type="scientific">Roseovarius lutimaris</name>
    <dbReference type="NCBI Taxonomy" id="1005928"/>
    <lineage>
        <taxon>Bacteria</taxon>
        <taxon>Pseudomonadati</taxon>
        <taxon>Pseudomonadota</taxon>
        <taxon>Alphaproteobacteria</taxon>
        <taxon>Rhodobacterales</taxon>
        <taxon>Roseobacteraceae</taxon>
        <taxon>Roseovarius</taxon>
    </lineage>
</organism>
<comment type="similarity">
    <text evidence="8 9">Belongs to the TRAP transporter small permease family.</text>
</comment>
<sequence length="175" mass="18702">MSRGNRTIDHMIRGTQRVGVVADRIVQIVASAVAVTALVVAVIAGTQQIATRFLTDQPAVTSEYILRASLIWMTFSALPLCIRAGWLVRVDFINAIVSARTSRFLGFLSAAATAAVMILILVAGVEILDRVRLQHVPVLGISIAWIYFAIPFGAAMSLVTLATGGLGRSKLNGEI</sequence>
<dbReference type="EMBL" id="FOVP01000040">
    <property type="protein sequence ID" value="SFO39781.1"/>
    <property type="molecule type" value="Genomic_DNA"/>
</dbReference>
<dbReference type="AlphaFoldDB" id="A0A1I5GW27"/>
<evidence type="ECO:0000256" key="3">
    <source>
        <dbReference type="ARBA" id="ARBA00022475"/>
    </source>
</evidence>
<keyword evidence="4 9" id="KW-0997">Cell inner membrane</keyword>
<evidence type="ECO:0000256" key="8">
    <source>
        <dbReference type="ARBA" id="ARBA00038436"/>
    </source>
</evidence>
<comment type="subcellular location">
    <subcellularLocation>
        <location evidence="1 9">Cell inner membrane</location>
        <topology evidence="1 9">Multi-pass membrane protein</topology>
    </subcellularLocation>
</comment>
<feature type="transmembrane region" description="Helical" evidence="9">
    <location>
        <begin position="104"/>
        <end position="125"/>
    </location>
</feature>
<protein>
    <recommendedName>
        <fullName evidence="9">TRAP transporter small permease protein</fullName>
    </recommendedName>
</protein>
<dbReference type="Proteomes" id="UP000198599">
    <property type="component" value="Unassembled WGS sequence"/>
</dbReference>
<keyword evidence="5 9" id="KW-0812">Transmembrane</keyword>
<evidence type="ECO:0000256" key="4">
    <source>
        <dbReference type="ARBA" id="ARBA00022519"/>
    </source>
</evidence>
<evidence type="ECO:0000256" key="5">
    <source>
        <dbReference type="ARBA" id="ARBA00022692"/>
    </source>
</evidence>
<evidence type="ECO:0000256" key="6">
    <source>
        <dbReference type="ARBA" id="ARBA00022989"/>
    </source>
</evidence>
<feature type="transmembrane region" description="Helical" evidence="9">
    <location>
        <begin position="21"/>
        <end position="44"/>
    </location>
</feature>
<dbReference type="PANTHER" id="PTHR35011">
    <property type="entry name" value="2,3-DIKETO-L-GULONATE TRAP TRANSPORTER SMALL PERMEASE PROTEIN YIAM"/>
    <property type="match status" value="1"/>
</dbReference>
<dbReference type="InterPro" id="IPR007387">
    <property type="entry name" value="TRAP_DctQ"/>
</dbReference>
<keyword evidence="6 9" id="KW-1133">Transmembrane helix</keyword>
<name>A0A1I5GW27_9RHOB</name>
<evidence type="ECO:0000259" key="10">
    <source>
        <dbReference type="Pfam" id="PF04290"/>
    </source>
</evidence>
<keyword evidence="12" id="KW-1185">Reference proteome</keyword>
<comment type="function">
    <text evidence="9">Part of the tripartite ATP-independent periplasmic (TRAP) transport system.</text>
</comment>
<dbReference type="GO" id="GO:0022857">
    <property type="term" value="F:transmembrane transporter activity"/>
    <property type="evidence" value="ECO:0007669"/>
    <property type="project" value="UniProtKB-UniRule"/>
</dbReference>
<feature type="transmembrane region" description="Helical" evidence="9">
    <location>
        <begin position="64"/>
        <end position="83"/>
    </location>
</feature>
<feature type="domain" description="Tripartite ATP-independent periplasmic transporters DctQ component" evidence="10">
    <location>
        <begin position="43"/>
        <end position="161"/>
    </location>
</feature>
<dbReference type="GO" id="GO:0005886">
    <property type="term" value="C:plasma membrane"/>
    <property type="evidence" value="ECO:0007669"/>
    <property type="project" value="UniProtKB-SubCell"/>
</dbReference>
<evidence type="ECO:0000256" key="9">
    <source>
        <dbReference type="RuleBase" id="RU369079"/>
    </source>
</evidence>
<dbReference type="OrthoDB" id="4964541at2"/>
<keyword evidence="2 9" id="KW-0813">Transport</keyword>
<evidence type="ECO:0000313" key="11">
    <source>
        <dbReference type="EMBL" id="SFO39781.1"/>
    </source>
</evidence>
<feature type="transmembrane region" description="Helical" evidence="9">
    <location>
        <begin position="145"/>
        <end position="166"/>
    </location>
</feature>
<evidence type="ECO:0000256" key="1">
    <source>
        <dbReference type="ARBA" id="ARBA00004429"/>
    </source>
</evidence>
<accession>A0A1I5GW27</accession>